<feature type="region of interest" description="Disordered" evidence="1">
    <location>
        <begin position="58"/>
        <end position="96"/>
    </location>
</feature>
<gene>
    <name evidence="2" type="ORF">Scep_019044</name>
</gene>
<evidence type="ECO:0000313" key="3">
    <source>
        <dbReference type="Proteomes" id="UP001419268"/>
    </source>
</evidence>
<feature type="compositionally biased region" description="Acidic residues" evidence="1">
    <location>
        <begin position="1"/>
        <end position="17"/>
    </location>
</feature>
<accession>A0AAP0IAD5</accession>
<comment type="caution">
    <text evidence="2">The sequence shown here is derived from an EMBL/GenBank/DDBJ whole genome shotgun (WGS) entry which is preliminary data.</text>
</comment>
<dbReference type="EMBL" id="JBBNAG010000008">
    <property type="protein sequence ID" value="KAK9111525.1"/>
    <property type="molecule type" value="Genomic_DNA"/>
</dbReference>
<evidence type="ECO:0000313" key="2">
    <source>
        <dbReference type="EMBL" id="KAK9111525.1"/>
    </source>
</evidence>
<feature type="compositionally biased region" description="Acidic residues" evidence="1">
    <location>
        <begin position="85"/>
        <end position="96"/>
    </location>
</feature>
<name>A0AAP0IAD5_9MAGN</name>
<reference evidence="2 3" key="1">
    <citation type="submission" date="2024-01" db="EMBL/GenBank/DDBJ databases">
        <title>Genome assemblies of Stephania.</title>
        <authorList>
            <person name="Yang L."/>
        </authorList>
    </citation>
    <scope>NUCLEOTIDE SEQUENCE [LARGE SCALE GENOMIC DNA]</scope>
    <source>
        <strain evidence="2">JXDWG</strain>
        <tissue evidence="2">Leaf</tissue>
    </source>
</reference>
<dbReference type="Proteomes" id="UP001419268">
    <property type="component" value="Unassembled WGS sequence"/>
</dbReference>
<feature type="region of interest" description="Disordered" evidence="1">
    <location>
        <begin position="1"/>
        <end position="22"/>
    </location>
</feature>
<evidence type="ECO:0000256" key="1">
    <source>
        <dbReference type="SAM" id="MobiDB-lite"/>
    </source>
</evidence>
<dbReference type="AlphaFoldDB" id="A0AAP0IAD5"/>
<sequence length="96" mass="10454">MMDDDINDIEEGEEEVQEPFTIENDATLTPGIMQTPLTAMIGVTGLLSKGKEQMLLYDEDVVSDEEGQGEDDDSPSAPTLPTSNDLDDIGEGEEYI</sequence>
<feature type="compositionally biased region" description="Acidic residues" evidence="1">
    <location>
        <begin position="58"/>
        <end position="74"/>
    </location>
</feature>
<organism evidence="2 3">
    <name type="scientific">Stephania cephalantha</name>
    <dbReference type="NCBI Taxonomy" id="152367"/>
    <lineage>
        <taxon>Eukaryota</taxon>
        <taxon>Viridiplantae</taxon>
        <taxon>Streptophyta</taxon>
        <taxon>Embryophyta</taxon>
        <taxon>Tracheophyta</taxon>
        <taxon>Spermatophyta</taxon>
        <taxon>Magnoliopsida</taxon>
        <taxon>Ranunculales</taxon>
        <taxon>Menispermaceae</taxon>
        <taxon>Menispermoideae</taxon>
        <taxon>Cissampelideae</taxon>
        <taxon>Stephania</taxon>
    </lineage>
</organism>
<proteinExistence type="predicted"/>
<protein>
    <submittedName>
        <fullName evidence="2">Uncharacterized protein</fullName>
    </submittedName>
</protein>
<keyword evidence="3" id="KW-1185">Reference proteome</keyword>